<dbReference type="RefSeq" id="WP_090055915.1">
    <property type="nucleotide sequence ID" value="NZ_FORH01000001.1"/>
</dbReference>
<feature type="chain" id="PRO_5011624217" evidence="2">
    <location>
        <begin position="23"/>
        <end position="209"/>
    </location>
</feature>
<dbReference type="NCBIfam" id="TIGR03370">
    <property type="entry name" value="VPLPA-CTERM"/>
    <property type="match status" value="1"/>
</dbReference>
<keyword evidence="5" id="KW-1185">Reference proteome</keyword>
<dbReference type="InterPro" id="IPR013424">
    <property type="entry name" value="Ice-binding_C"/>
</dbReference>
<feature type="domain" description="Ice-binding protein C-terminal" evidence="3">
    <location>
        <begin position="182"/>
        <end position="207"/>
    </location>
</feature>
<keyword evidence="1" id="KW-1133">Transmembrane helix</keyword>
<accession>A0A1I3J5C7</accession>
<evidence type="ECO:0000259" key="3">
    <source>
        <dbReference type="Pfam" id="PF07589"/>
    </source>
</evidence>
<gene>
    <name evidence="4" type="ORF">SAMN04487991_0233</name>
</gene>
<name>A0A1I3J5C7_9RHOB</name>
<reference evidence="5" key="1">
    <citation type="submission" date="2016-10" db="EMBL/GenBank/DDBJ databases">
        <authorList>
            <person name="Varghese N."/>
            <person name="Submissions S."/>
        </authorList>
    </citation>
    <scope>NUCLEOTIDE SEQUENCE [LARGE SCALE GENOMIC DNA]</scope>
    <source>
        <strain evidence="5">DSM 26471</strain>
    </source>
</reference>
<feature type="transmembrane region" description="Helical" evidence="1">
    <location>
        <begin position="181"/>
        <end position="202"/>
    </location>
</feature>
<proteinExistence type="predicted"/>
<evidence type="ECO:0000256" key="2">
    <source>
        <dbReference type="SAM" id="SignalP"/>
    </source>
</evidence>
<keyword evidence="2" id="KW-0732">Signal</keyword>
<dbReference type="InterPro" id="IPR022472">
    <property type="entry name" value="VPLPA-CTERM"/>
</dbReference>
<feature type="signal peptide" evidence="2">
    <location>
        <begin position="1"/>
        <end position="22"/>
    </location>
</feature>
<evidence type="ECO:0000256" key="1">
    <source>
        <dbReference type="SAM" id="Phobius"/>
    </source>
</evidence>
<dbReference type="Pfam" id="PF07589">
    <property type="entry name" value="PEP-CTERM"/>
    <property type="match status" value="1"/>
</dbReference>
<dbReference type="AlphaFoldDB" id="A0A1I3J5C7"/>
<keyword evidence="1" id="KW-0472">Membrane</keyword>
<protein>
    <submittedName>
        <fullName evidence="4">VPLPA-CTERM protein sorting domain-containing protein</fullName>
    </submittedName>
</protein>
<dbReference type="Proteomes" id="UP000199630">
    <property type="component" value="Unassembled WGS sequence"/>
</dbReference>
<evidence type="ECO:0000313" key="5">
    <source>
        <dbReference type="Proteomes" id="UP000199630"/>
    </source>
</evidence>
<evidence type="ECO:0000313" key="4">
    <source>
        <dbReference type="EMBL" id="SFI55105.1"/>
    </source>
</evidence>
<sequence>MKINMLKAAFAALFLYSTPAFATIITGAVTTGSGSFVNLSGTSGFSVGQNNFDDLNLYAFDEQQNVVLTEDVSVNIGSGISAGSYISSHYLAFDPLNTAHQVGWVQFDSAIYGVATTSALVSASAFLGAPGVTYLSPSLLGLEGGDSVWVDSNDNTKLWVDWTASNPGDYVRVFTDYSPAAAVPLPASAPLLLAALGLFAGVKRRRKIS</sequence>
<dbReference type="STRING" id="588602.SAMN04487991_0233"/>
<keyword evidence="1" id="KW-0812">Transmembrane</keyword>
<organism evidence="4 5">
    <name type="scientific">Celeribacter neptunius</name>
    <dbReference type="NCBI Taxonomy" id="588602"/>
    <lineage>
        <taxon>Bacteria</taxon>
        <taxon>Pseudomonadati</taxon>
        <taxon>Pseudomonadota</taxon>
        <taxon>Alphaproteobacteria</taxon>
        <taxon>Rhodobacterales</taxon>
        <taxon>Roseobacteraceae</taxon>
        <taxon>Celeribacter</taxon>
    </lineage>
</organism>
<dbReference type="OrthoDB" id="7676189at2"/>
<dbReference type="EMBL" id="FORH01000001">
    <property type="protein sequence ID" value="SFI55105.1"/>
    <property type="molecule type" value="Genomic_DNA"/>
</dbReference>